<sequence>MSSTTESTESTEIESIEIEIPSVDKRQYKHITLGNGNKVNNGCCLDVLLISDIATDKASAAIDINIGQLCDPILSPGIAHFLEHMLFIGTKKYPQENDYDSYLQKNGGSSNAFTDLEHTNYYFDIQHNCLEGAFDRFAQCFIAPLFTESALEREVQAVDSEHAKNLMTDQWRMFQLSKTKLVNGSGSENGHPFGGFGSGNAESLPTNESNGNGTHIREQLLDFFQTYYRKSLSLYKLVILGRESLDELEEMVQKYFGELVEIFEEKQDKLGSSESSETTTTHVTKEMLRNELYPSPKQWYVPQRLHIIPISQIHSLELQFPIREIISLYQTKPTRYLSHLLGHEGKGSLLSYLKNTKQYVTELYADDGSKSCHDFSIFTIHMELTLLGLTNVNEIITIIFGYIQLLQTKGPQEWIHNESQTISETQFRFLSQRNPMDYTCSLAGRMQNYPSQHYLSGPYKTFDWSSTLVEECLTALNPDNMLILLSSPTFDNGDEDNEEPSVCTEVEPWYGTKYSTIELLSNELNTWKSIQHTSYPELQLPEVNDMIATDLTLLHTTTSESNDDGKSKDDVEATTTELSSSSSSSFPKDQPQCIHQDSNITIWYKPDNIFDMPKVNIMIRFTSGQGSFSPHQSIAAQIFTELVEEQCNEFSYEATMAGLHCDISPSSGSGIELQISGYNHKAHVLVEKLIDTIMDLLNNGNDKEDDNDDHITELFDRVKYKIEQSIQSFLVGQPYQHCIYGGDLILASQGTTTIDDKLIALKSITLKDVITFGNIFMKFCQLDSLVHGNASASAVVEVVTPIIRTPLEKRVIQLNNSNSSSSSSSPLSYLYRFAEFNEANTNSCVAIILQMGILDMKSNAMLAFINHLIREPAFNQLRTEEQLGYIVHTSVKTSGDHIKGLLVLIQSDSFNPNHVEERIELFLMNYRQKLVDMSESDFQTHVDAMVASFLEKNKNLGEESSRYWHVILNKTYEFSRYQNLAEHVKTLKKLDMLRF</sequence>
<dbReference type="Pfam" id="PF22456">
    <property type="entry name" value="PqqF-like_C_4"/>
    <property type="match status" value="1"/>
</dbReference>
<dbReference type="GO" id="GO:0046872">
    <property type="term" value="F:metal ion binding"/>
    <property type="evidence" value="ECO:0007669"/>
    <property type="project" value="UniProtKB-KW"/>
</dbReference>
<evidence type="ECO:0000256" key="1">
    <source>
        <dbReference type="ARBA" id="ARBA00001947"/>
    </source>
</evidence>
<dbReference type="Pfam" id="PF05193">
    <property type="entry name" value="Peptidase_M16_C"/>
    <property type="match status" value="1"/>
</dbReference>
<dbReference type="InterPro" id="IPR032632">
    <property type="entry name" value="Peptidase_M16_M"/>
</dbReference>
<dbReference type="KEGG" id="fcy:FRACYDRAFT_201763"/>
<dbReference type="SUPFAM" id="SSF63411">
    <property type="entry name" value="LuxS/MPP-like metallohydrolase"/>
    <property type="match status" value="4"/>
</dbReference>
<evidence type="ECO:0000259" key="11">
    <source>
        <dbReference type="Pfam" id="PF05193"/>
    </source>
</evidence>
<feature type="domain" description="Peptidase M16 N-terminal" evidence="10">
    <location>
        <begin position="47"/>
        <end position="179"/>
    </location>
</feature>
<keyword evidence="6" id="KW-0862">Zinc</keyword>
<dbReference type="InterPro" id="IPR011249">
    <property type="entry name" value="Metalloenz_LuxS/M16"/>
</dbReference>
<evidence type="ECO:0000256" key="5">
    <source>
        <dbReference type="ARBA" id="ARBA00022801"/>
    </source>
</evidence>
<feature type="domain" description="Peptidase M16 middle/third" evidence="12">
    <location>
        <begin position="427"/>
        <end position="758"/>
    </location>
</feature>
<evidence type="ECO:0000259" key="13">
    <source>
        <dbReference type="Pfam" id="PF22456"/>
    </source>
</evidence>
<evidence type="ECO:0000256" key="4">
    <source>
        <dbReference type="ARBA" id="ARBA00022723"/>
    </source>
</evidence>
<dbReference type="GO" id="GO:0004222">
    <property type="term" value="F:metalloendopeptidase activity"/>
    <property type="evidence" value="ECO:0007669"/>
    <property type="project" value="InterPro"/>
</dbReference>
<evidence type="ECO:0000256" key="3">
    <source>
        <dbReference type="ARBA" id="ARBA00022670"/>
    </source>
</evidence>
<evidence type="ECO:0000313" key="14">
    <source>
        <dbReference type="EMBL" id="OEU06209.1"/>
    </source>
</evidence>
<dbReference type="InterPro" id="IPR007863">
    <property type="entry name" value="Peptidase_M16_C"/>
</dbReference>
<gene>
    <name evidence="14" type="ORF">FRACYDRAFT_201763</name>
</gene>
<dbReference type="GO" id="GO:0005739">
    <property type="term" value="C:mitochondrion"/>
    <property type="evidence" value="ECO:0007669"/>
    <property type="project" value="TreeGrafter"/>
</dbReference>
<comment type="similarity">
    <text evidence="2 8">Belongs to the peptidase M16 family.</text>
</comment>
<evidence type="ECO:0000256" key="8">
    <source>
        <dbReference type="RuleBase" id="RU004447"/>
    </source>
</evidence>
<keyword evidence="3" id="KW-0645">Protease</keyword>
<dbReference type="InterPro" id="IPR050626">
    <property type="entry name" value="Peptidase_M16"/>
</dbReference>
<dbReference type="AlphaFoldDB" id="A0A1E7EJV3"/>
<comment type="cofactor">
    <cofactor evidence="1">
        <name>Zn(2+)</name>
        <dbReference type="ChEBI" id="CHEBI:29105"/>
    </cofactor>
</comment>
<evidence type="ECO:0000259" key="10">
    <source>
        <dbReference type="Pfam" id="PF00675"/>
    </source>
</evidence>
<dbReference type="EMBL" id="KV784420">
    <property type="protein sequence ID" value="OEU06209.1"/>
    <property type="molecule type" value="Genomic_DNA"/>
</dbReference>
<dbReference type="InterPro" id="IPR054734">
    <property type="entry name" value="PqqF-like_C_4"/>
</dbReference>
<organism evidence="14 15">
    <name type="scientific">Fragilariopsis cylindrus CCMP1102</name>
    <dbReference type="NCBI Taxonomy" id="635003"/>
    <lineage>
        <taxon>Eukaryota</taxon>
        <taxon>Sar</taxon>
        <taxon>Stramenopiles</taxon>
        <taxon>Ochrophyta</taxon>
        <taxon>Bacillariophyta</taxon>
        <taxon>Bacillariophyceae</taxon>
        <taxon>Bacillariophycidae</taxon>
        <taxon>Bacillariales</taxon>
        <taxon>Bacillariaceae</taxon>
        <taxon>Fragilariopsis</taxon>
    </lineage>
</organism>
<dbReference type="PROSITE" id="PS00143">
    <property type="entry name" value="INSULINASE"/>
    <property type="match status" value="1"/>
</dbReference>
<dbReference type="PANTHER" id="PTHR43690">
    <property type="entry name" value="NARDILYSIN"/>
    <property type="match status" value="1"/>
</dbReference>
<accession>A0A1E7EJV3</accession>
<dbReference type="GO" id="GO:0005829">
    <property type="term" value="C:cytosol"/>
    <property type="evidence" value="ECO:0007669"/>
    <property type="project" value="TreeGrafter"/>
</dbReference>
<evidence type="ECO:0000256" key="2">
    <source>
        <dbReference type="ARBA" id="ARBA00007261"/>
    </source>
</evidence>
<proteinExistence type="inferred from homology"/>
<name>A0A1E7EJV3_9STRA</name>
<feature type="non-terminal residue" evidence="14">
    <location>
        <position position="995"/>
    </location>
</feature>
<keyword evidence="15" id="KW-1185">Reference proteome</keyword>
<protein>
    <submittedName>
        <fullName evidence="14">Peptidase_M16-domain-containing protein</fullName>
    </submittedName>
</protein>
<dbReference type="FunFam" id="3.30.830.10:FF:000012">
    <property type="entry name" value="Protease 3"/>
    <property type="match status" value="1"/>
</dbReference>
<dbReference type="OrthoDB" id="952271at2759"/>
<dbReference type="InParanoid" id="A0A1E7EJV3"/>
<dbReference type="Pfam" id="PF00675">
    <property type="entry name" value="Peptidase_M16"/>
    <property type="match status" value="1"/>
</dbReference>
<dbReference type="GO" id="GO:0051603">
    <property type="term" value="P:proteolysis involved in protein catabolic process"/>
    <property type="evidence" value="ECO:0007669"/>
    <property type="project" value="TreeGrafter"/>
</dbReference>
<evidence type="ECO:0000256" key="9">
    <source>
        <dbReference type="SAM" id="MobiDB-lite"/>
    </source>
</evidence>
<dbReference type="FunFam" id="3.30.830.10:FF:000005">
    <property type="entry name" value="nardilysin isoform X1"/>
    <property type="match status" value="1"/>
</dbReference>
<dbReference type="PANTHER" id="PTHR43690:SF18">
    <property type="entry name" value="INSULIN-DEGRADING ENZYME-RELATED"/>
    <property type="match status" value="1"/>
</dbReference>
<dbReference type="Gene3D" id="3.30.830.10">
    <property type="entry name" value="Metalloenzyme, LuxS/M16 peptidase-like"/>
    <property type="match status" value="4"/>
</dbReference>
<feature type="region of interest" description="Disordered" evidence="9">
    <location>
        <begin position="557"/>
        <end position="592"/>
    </location>
</feature>
<evidence type="ECO:0000256" key="6">
    <source>
        <dbReference type="ARBA" id="ARBA00022833"/>
    </source>
</evidence>
<dbReference type="Pfam" id="PF16187">
    <property type="entry name" value="Peptidase_M16_M"/>
    <property type="match status" value="1"/>
</dbReference>
<keyword evidence="4" id="KW-0479">Metal-binding</keyword>
<dbReference type="InterPro" id="IPR011765">
    <property type="entry name" value="Pept_M16_N"/>
</dbReference>
<feature type="domain" description="Coenzyme PQQ synthesis protein F-like C-terminal lobe" evidence="13">
    <location>
        <begin position="865"/>
        <end position="964"/>
    </location>
</feature>
<evidence type="ECO:0000256" key="7">
    <source>
        <dbReference type="ARBA" id="ARBA00023049"/>
    </source>
</evidence>
<dbReference type="GO" id="GO:0043171">
    <property type="term" value="P:peptide catabolic process"/>
    <property type="evidence" value="ECO:0007669"/>
    <property type="project" value="TreeGrafter"/>
</dbReference>
<keyword evidence="5" id="KW-0378">Hydrolase</keyword>
<keyword evidence="7" id="KW-0482">Metalloprotease</keyword>
<dbReference type="InterPro" id="IPR001431">
    <property type="entry name" value="Pept_M16_Zn_BS"/>
</dbReference>
<evidence type="ECO:0000313" key="15">
    <source>
        <dbReference type="Proteomes" id="UP000095751"/>
    </source>
</evidence>
<evidence type="ECO:0000259" key="12">
    <source>
        <dbReference type="Pfam" id="PF16187"/>
    </source>
</evidence>
<dbReference type="Proteomes" id="UP000095751">
    <property type="component" value="Unassembled WGS sequence"/>
</dbReference>
<feature type="domain" description="Peptidase M16 C-terminal" evidence="11">
    <location>
        <begin position="217"/>
        <end position="421"/>
    </location>
</feature>
<reference evidence="14 15" key="1">
    <citation type="submission" date="2016-09" db="EMBL/GenBank/DDBJ databases">
        <title>Extensive genetic diversity and differential bi-allelic expression allows diatom success in the polar Southern Ocean.</title>
        <authorList>
            <consortium name="DOE Joint Genome Institute"/>
            <person name="Mock T."/>
            <person name="Otillar R.P."/>
            <person name="Strauss J."/>
            <person name="Dupont C."/>
            <person name="Frickenhaus S."/>
            <person name="Maumus F."/>
            <person name="Mcmullan M."/>
            <person name="Sanges R."/>
            <person name="Schmutz J."/>
            <person name="Toseland A."/>
            <person name="Valas R."/>
            <person name="Veluchamy A."/>
            <person name="Ward B.J."/>
            <person name="Allen A."/>
            <person name="Barry K."/>
            <person name="Falciatore A."/>
            <person name="Ferrante M."/>
            <person name="Fortunato A.E."/>
            <person name="Gloeckner G."/>
            <person name="Gruber A."/>
            <person name="Hipkin R."/>
            <person name="Janech M."/>
            <person name="Kroth P."/>
            <person name="Leese F."/>
            <person name="Lindquist E."/>
            <person name="Lyon B.R."/>
            <person name="Martin J."/>
            <person name="Mayer C."/>
            <person name="Parker M."/>
            <person name="Quesneville H."/>
            <person name="Raymond J."/>
            <person name="Uhlig C."/>
            <person name="Valentin K.U."/>
            <person name="Worden A.Z."/>
            <person name="Armbrust E.V."/>
            <person name="Bowler C."/>
            <person name="Green B."/>
            <person name="Moulton V."/>
            <person name="Van Oosterhout C."/>
            <person name="Grigoriev I."/>
        </authorList>
    </citation>
    <scope>NUCLEOTIDE SEQUENCE [LARGE SCALE GENOMIC DNA]</scope>
    <source>
        <strain evidence="14 15">CCMP1102</strain>
    </source>
</reference>